<dbReference type="Proteomes" id="UP000254924">
    <property type="component" value="Unassembled WGS sequence"/>
</dbReference>
<proteinExistence type="predicted"/>
<evidence type="ECO:0000313" key="2">
    <source>
        <dbReference type="EMBL" id="SUN59392.1"/>
    </source>
</evidence>
<dbReference type="EMBL" id="UHFN01000007">
    <property type="protein sequence ID" value="SUN59392.1"/>
    <property type="molecule type" value="Genomic_DNA"/>
</dbReference>
<dbReference type="InterPro" id="IPR052345">
    <property type="entry name" value="Rad_response_metalloprotease"/>
</dbReference>
<feature type="domain" description="IrrE N-terminal-like" evidence="1">
    <location>
        <begin position="43"/>
        <end position="159"/>
    </location>
</feature>
<dbReference type="InterPro" id="IPR010359">
    <property type="entry name" value="IrrE_HExxH"/>
</dbReference>
<organism evidence="2 3">
    <name type="scientific">Streptococcus hyointestinalis</name>
    <dbReference type="NCBI Taxonomy" id="1337"/>
    <lineage>
        <taxon>Bacteria</taxon>
        <taxon>Bacillati</taxon>
        <taxon>Bacillota</taxon>
        <taxon>Bacilli</taxon>
        <taxon>Lactobacillales</taxon>
        <taxon>Streptococcaceae</taxon>
        <taxon>Streptococcus</taxon>
    </lineage>
</organism>
<dbReference type="Pfam" id="PF06114">
    <property type="entry name" value="Peptidase_M78"/>
    <property type="match status" value="1"/>
</dbReference>
<name>A0A380K359_9STRE</name>
<accession>A0A380K359</accession>
<evidence type="ECO:0000313" key="3">
    <source>
        <dbReference type="Proteomes" id="UP000254924"/>
    </source>
</evidence>
<evidence type="ECO:0000259" key="1">
    <source>
        <dbReference type="Pfam" id="PF06114"/>
    </source>
</evidence>
<dbReference type="PANTHER" id="PTHR43236:SF1">
    <property type="entry name" value="BLL7220 PROTEIN"/>
    <property type="match status" value="1"/>
</dbReference>
<protein>
    <submittedName>
        <fullName evidence="2">Putative transcriptional regulator</fullName>
    </submittedName>
</protein>
<dbReference type="OrthoDB" id="9816277at2"/>
<dbReference type="AlphaFoldDB" id="A0A380K359"/>
<sequence>MRDVYSRVTQLARAQVYPFMKNHRISPLSYHFKDYFDACLEEYHIKIMPHHFTNRKIEGLTLVDKAGITFSYEEENPVVKQNFTLCHELGHYILEHSGQVFTEMVDNSDLPIESEANLFSAVVLMPDIVLLSKIYYRRDNFRRVMTDLSVSAEALTYRLLDLFRYYLSPDHPEISPAIVNYKNNQNHKILSLFEWIHDEIENDYKAVKEDVLTIIRNELEDNDFVTSRDFPELLDDSFRKELMADDSIGAWVVFDFGQALGYAWRKDKLTEQQAKSRANTMILLEKR</sequence>
<keyword evidence="3" id="KW-1185">Reference proteome</keyword>
<reference evidence="2 3" key="1">
    <citation type="submission" date="2018-06" db="EMBL/GenBank/DDBJ databases">
        <authorList>
            <consortium name="Pathogen Informatics"/>
            <person name="Doyle S."/>
        </authorList>
    </citation>
    <scope>NUCLEOTIDE SEQUENCE [LARGE SCALE GENOMIC DNA]</scope>
    <source>
        <strain evidence="2 3">NCTC12224</strain>
    </source>
</reference>
<dbReference type="PANTHER" id="PTHR43236">
    <property type="entry name" value="ANTITOXIN HIGA1"/>
    <property type="match status" value="1"/>
</dbReference>
<dbReference type="Gene3D" id="1.10.10.2910">
    <property type="match status" value="1"/>
</dbReference>
<gene>
    <name evidence="2" type="ORF">NCTC12224_00332</name>
</gene>